<dbReference type="HOGENOM" id="CLU_2788368_0_0_11"/>
<evidence type="ECO:0000313" key="1">
    <source>
        <dbReference type="EMBL" id="KDN83921.1"/>
    </source>
</evidence>
<organism evidence="1 2">
    <name type="scientific">Kitasatospora cheerisanensis KCTC 2395</name>
    <dbReference type="NCBI Taxonomy" id="1348663"/>
    <lineage>
        <taxon>Bacteria</taxon>
        <taxon>Bacillati</taxon>
        <taxon>Actinomycetota</taxon>
        <taxon>Actinomycetes</taxon>
        <taxon>Kitasatosporales</taxon>
        <taxon>Streptomycetaceae</taxon>
        <taxon>Kitasatospora</taxon>
    </lineage>
</organism>
<accession>A0A066Z0P6</accession>
<dbReference type="eggNOG" id="ENOG5031XRN">
    <property type="taxonomic scope" value="Bacteria"/>
</dbReference>
<sequence>MKTTPTAEKTLRSFPWQSGHVVSASSLNFCTASRPLPHSVHWYWYVGTFRFLLHSPWHSHAMSANDGP</sequence>
<gene>
    <name evidence="1" type="ORF">KCH_45700</name>
</gene>
<reference evidence="1 2" key="1">
    <citation type="submission" date="2014-05" db="EMBL/GenBank/DDBJ databases">
        <title>Draft Genome Sequence of Kitasatospora cheerisanensis KCTC 2395.</title>
        <authorList>
            <person name="Nam D.H."/>
        </authorList>
    </citation>
    <scope>NUCLEOTIDE SEQUENCE [LARGE SCALE GENOMIC DNA]</scope>
    <source>
        <strain evidence="1 2">KCTC 2395</strain>
    </source>
</reference>
<keyword evidence="2" id="KW-1185">Reference proteome</keyword>
<comment type="caution">
    <text evidence="1">The sequence shown here is derived from an EMBL/GenBank/DDBJ whole genome shotgun (WGS) entry which is preliminary data.</text>
</comment>
<dbReference type="Proteomes" id="UP000027178">
    <property type="component" value="Unassembled WGS sequence"/>
</dbReference>
<proteinExistence type="predicted"/>
<name>A0A066Z0P6_9ACTN</name>
<dbReference type="AlphaFoldDB" id="A0A066Z0P6"/>
<evidence type="ECO:0000313" key="2">
    <source>
        <dbReference type="Proteomes" id="UP000027178"/>
    </source>
</evidence>
<dbReference type="EMBL" id="JNBY01000094">
    <property type="protein sequence ID" value="KDN83921.1"/>
    <property type="molecule type" value="Genomic_DNA"/>
</dbReference>
<protein>
    <submittedName>
        <fullName evidence="1">Uncharacterized protein</fullName>
    </submittedName>
</protein>